<dbReference type="InterPro" id="IPR020579">
    <property type="entry name" value="Exonuc_VII_lsu_C"/>
</dbReference>
<dbReference type="Proteomes" id="UP000297834">
    <property type="component" value="Unassembled WGS sequence"/>
</dbReference>
<dbReference type="NCBIfam" id="TIGR00237">
    <property type="entry name" value="xseA"/>
    <property type="match status" value="1"/>
</dbReference>
<dbReference type="AlphaFoldDB" id="A0A4Y7X8R5"/>
<comment type="subcellular location">
    <subcellularLocation>
        <location evidence="5">Cytoplasm</location>
    </subcellularLocation>
</comment>
<dbReference type="GO" id="GO:0005737">
    <property type="term" value="C:cytoplasm"/>
    <property type="evidence" value="ECO:0007669"/>
    <property type="project" value="UniProtKB-SubCell"/>
</dbReference>
<evidence type="ECO:0000313" key="9">
    <source>
        <dbReference type="EMBL" id="TEU23091.1"/>
    </source>
</evidence>
<keyword evidence="3 5" id="KW-0378">Hydrolase</keyword>
<dbReference type="PANTHER" id="PTHR30008:SF0">
    <property type="entry name" value="EXODEOXYRIBONUCLEASE 7 LARGE SUBUNIT"/>
    <property type="match status" value="1"/>
</dbReference>
<evidence type="ECO:0000256" key="4">
    <source>
        <dbReference type="ARBA" id="ARBA00022839"/>
    </source>
</evidence>
<keyword evidence="4 5" id="KW-0269">Exonuclease</keyword>
<feature type="region of interest" description="Disordered" evidence="6">
    <location>
        <begin position="416"/>
        <end position="435"/>
    </location>
</feature>
<dbReference type="OrthoDB" id="7235451at2"/>
<dbReference type="GO" id="GO:0003676">
    <property type="term" value="F:nucleic acid binding"/>
    <property type="evidence" value="ECO:0007669"/>
    <property type="project" value="InterPro"/>
</dbReference>
<accession>A0A4Y7X8R5</accession>
<protein>
    <recommendedName>
        <fullName evidence="5">Exodeoxyribonuclease 7 large subunit</fullName>
        <ecNumber evidence="5">3.1.11.6</ecNumber>
    </recommendedName>
</protein>
<evidence type="ECO:0000256" key="1">
    <source>
        <dbReference type="ARBA" id="ARBA00022490"/>
    </source>
</evidence>
<dbReference type="GO" id="GO:0009318">
    <property type="term" value="C:exodeoxyribonuclease VII complex"/>
    <property type="evidence" value="ECO:0007669"/>
    <property type="project" value="UniProtKB-UniRule"/>
</dbReference>
<feature type="domain" description="Exonuclease VII large subunit C-terminal" evidence="7">
    <location>
        <begin position="156"/>
        <end position="359"/>
    </location>
</feature>
<dbReference type="Pfam" id="PF13742">
    <property type="entry name" value="tRNA_anti_2"/>
    <property type="match status" value="1"/>
</dbReference>
<gene>
    <name evidence="9" type="ORF">E2B99_14455</name>
</gene>
<comment type="catalytic activity">
    <reaction evidence="5">
        <text>Exonucleolytic cleavage in either 5'- to 3'- or 3'- to 5'-direction to yield nucleoside 5'-phosphates.</text>
        <dbReference type="EC" id="3.1.11.6"/>
    </reaction>
</comment>
<organism evidence="9 10">
    <name type="scientific">Alkanindiges illinoisensis</name>
    <dbReference type="NCBI Taxonomy" id="197183"/>
    <lineage>
        <taxon>Bacteria</taxon>
        <taxon>Pseudomonadati</taxon>
        <taxon>Pseudomonadota</taxon>
        <taxon>Gammaproteobacteria</taxon>
        <taxon>Moraxellales</taxon>
        <taxon>Moraxellaceae</taxon>
        <taxon>Alkanindiges</taxon>
    </lineage>
</organism>
<sequence>MANFDGFDGLGFGTDIRGNSGFGTVRLSEYLNAIQTVIKLSFDEGTWVKAEITGMSSKTGHYYFELAEKDQFTDKTVATCRATLWRGQAQRLISQFKAESGIDLAKNLSVLVKVRPNFNPQYGFSLNIEDIDSSYTLGDLAQKYQDIVRRLVDEELIDLNRNLPNPFDIRQVLVIAPEKAAGLGDFQKDADLLAQYGVCEFTYAHATFQGVDAPKTIQNALFETLQQWQDTKQSLPDLVVIIRGGGAVNDLAYLNDYTLAAMLAQSPVPVWVGIGHERDRTILDEIAHRSFDTPSKVIAGIRNHIASVTEQAQSYFDTIQSIANYAFNAGLAELETLMALTQRSSKYKLLQLSQETDQLIETQHYLAQQHIRQAQQQTEQLMREILLQSPKQTLERGYAIVRLNGKAVSSIKELQNASAQSTDTPPVANQALNSQASNRQAVSQPVIQIDMQDGQATAQLNTINFFE</sequence>
<dbReference type="CDD" id="cd04489">
    <property type="entry name" value="ExoVII_LU_OBF"/>
    <property type="match status" value="1"/>
</dbReference>
<evidence type="ECO:0000313" key="10">
    <source>
        <dbReference type="Proteomes" id="UP000297834"/>
    </source>
</evidence>
<proteinExistence type="inferred from homology"/>
<name>A0A4Y7X8R5_9GAMM</name>
<dbReference type="InterPro" id="IPR003753">
    <property type="entry name" value="Exonuc_VII_L"/>
</dbReference>
<dbReference type="GO" id="GO:0008855">
    <property type="term" value="F:exodeoxyribonuclease VII activity"/>
    <property type="evidence" value="ECO:0007669"/>
    <property type="project" value="UniProtKB-UniRule"/>
</dbReference>
<dbReference type="InterPro" id="IPR025824">
    <property type="entry name" value="OB-fold_nuc-bd_dom"/>
</dbReference>
<comment type="caution">
    <text evidence="9">The sequence shown here is derived from an EMBL/GenBank/DDBJ whole genome shotgun (WGS) entry which is preliminary data.</text>
</comment>
<dbReference type="GO" id="GO:0006308">
    <property type="term" value="P:DNA catabolic process"/>
    <property type="evidence" value="ECO:0007669"/>
    <property type="project" value="UniProtKB-UniRule"/>
</dbReference>
<evidence type="ECO:0000256" key="3">
    <source>
        <dbReference type="ARBA" id="ARBA00022801"/>
    </source>
</evidence>
<dbReference type="EC" id="3.1.11.6" evidence="5"/>
<feature type="domain" description="OB-fold nucleic acid binding" evidence="8">
    <location>
        <begin position="27"/>
        <end position="132"/>
    </location>
</feature>
<dbReference type="EMBL" id="SNTY01000088">
    <property type="protein sequence ID" value="TEU23091.1"/>
    <property type="molecule type" value="Genomic_DNA"/>
</dbReference>
<evidence type="ECO:0000256" key="5">
    <source>
        <dbReference type="RuleBase" id="RU004355"/>
    </source>
</evidence>
<evidence type="ECO:0000259" key="7">
    <source>
        <dbReference type="Pfam" id="PF02601"/>
    </source>
</evidence>
<evidence type="ECO:0000256" key="2">
    <source>
        <dbReference type="ARBA" id="ARBA00022722"/>
    </source>
</evidence>
<dbReference type="STRING" id="1120977.GCA_000619845_00958"/>
<dbReference type="RefSeq" id="WP_134246051.1">
    <property type="nucleotide sequence ID" value="NZ_SNTY01000088.1"/>
</dbReference>
<keyword evidence="2 5" id="KW-0540">Nuclease</keyword>
<dbReference type="Pfam" id="PF02601">
    <property type="entry name" value="Exonuc_VII_L"/>
    <property type="match status" value="1"/>
</dbReference>
<keyword evidence="10" id="KW-1185">Reference proteome</keyword>
<dbReference type="PANTHER" id="PTHR30008">
    <property type="entry name" value="EXODEOXYRIBONUCLEASE 7 LARGE SUBUNIT"/>
    <property type="match status" value="1"/>
</dbReference>
<comment type="similarity">
    <text evidence="5">Belongs to the XseA family.</text>
</comment>
<evidence type="ECO:0000259" key="8">
    <source>
        <dbReference type="Pfam" id="PF13742"/>
    </source>
</evidence>
<keyword evidence="1" id="KW-0963">Cytoplasm</keyword>
<evidence type="ECO:0000256" key="6">
    <source>
        <dbReference type="SAM" id="MobiDB-lite"/>
    </source>
</evidence>
<reference evidence="9 10" key="1">
    <citation type="submission" date="2019-03" db="EMBL/GenBank/DDBJ databases">
        <title>Alkanindiges illinoisensis: a potential pathogenic isolated from ascites of a gastric cancer patient with abdominal metastasis.</title>
        <authorList>
            <person name="Hu X."/>
            <person name="Yang B."/>
            <person name="Yan X."/>
            <person name="Lin L."/>
            <person name="Zhao H."/>
            <person name="Zhou F."/>
            <person name="Su B."/>
            <person name="Chen J."/>
            <person name="Rui Y."/>
            <person name="Wang Q."/>
            <person name="Zheng L."/>
        </authorList>
    </citation>
    <scope>NUCLEOTIDE SEQUENCE [LARGE SCALE GENOMIC DNA]</scope>
    <source>
        <strain evidence="9 10">NFYY 23406</strain>
    </source>
</reference>